<evidence type="ECO:0000256" key="1">
    <source>
        <dbReference type="SAM" id="MobiDB-lite"/>
    </source>
</evidence>
<evidence type="ECO:0000313" key="3">
    <source>
        <dbReference type="Proteomes" id="UP000028582"/>
    </source>
</evidence>
<dbReference type="EMBL" id="ANJA01000238">
    <property type="protein sequence ID" value="ETO84770.1"/>
    <property type="molecule type" value="Genomic_DNA"/>
</dbReference>
<evidence type="ECO:0000313" key="2">
    <source>
        <dbReference type="EMBL" id="ETO84770.1"/>
    </source>
</evidence>
<protein>
    <submittedName>
        <fullName evidence="2">Uncharacterized protein</fullName>
    </submittedName>
</protein>
<comment type="caution">
    <text evidence="2">The sequence shown here is derived from an EMBL/GenBank/DDBJ whole genome shotgun (WGS) entry which is preliminary data.</text>
</comment>
<reference evidence="2 3" key="1">
    <citation type="submission" date="2013-11" db="EMBL/GenBank/DDBJ databases">
        <title>The Genome Sequence of Phytophthora parasitica P1976.</title>
        <authorList>
            <consortium name="The Broad Institute Genomics Platform"/>
            <person name="Russ C."/>
            <person name="Tyler B."/>
            <person name="Panabieres F."/>
            <person name="Shan W."/>
            <person name="Tripathy S."/>
            <person name="Grunwald N."/>
            <person name="Machado M."/>
            <person name="Johnson C.S."/>
            <person name="Walker B."/>
            <person name="Young S."/>
            <person name="Zeng Q."/>
            <person name="Gargeya S."/>
            <person name="Fitzgerald M."/>
            <person name="Haas B."/>
            <person name="Abouelleil A."/>
            <person name="Allen A.W."/>
            <person name="Alvarado L."/>
            <person name="Arachchi H.M."/>
            <person name="Berlin A.M."/>
            <person name="Chapman S.B."/>
            <person name="Gainer-Dewar J."/>
            <person name="Goldberg J."/>
            <person name="Griggs A."/>
            <person name="Gujja S."/>
            <person name="Hansen M."/>
            <person name="Howarth C."/>
            <person name="Imamovic A."/>
            <person name="Ireland A."/>
            <person name="Larimer J."/>
            <person name="McCowan C."/>
            <person name="Murphy C."/>
            <person name="Pearson M."/>
            <person name="Poon T.W."/>
            <person name="Priest M."/>
            <person name="Roberts A."/>
            <person name="Saif S."/>
            <person name="Shea T."/>
            <person name="Sisk P."/>
            <person name="Sykes S."/>
            <person name="Wortman J."/>
            <person name="Nusbaum C."/>
            <person name="Birren B."/>
        </authorList>
    </citation>
    <scope>NUCLEOTIDE SEQUENCE [LARGE SCALE GENOMIC DNA]</scope>
    <source>
        <strain evidence="2 3">P1976</strain>
    </source>
</reference>
<organism evidence="2 3">
    <name type="scientific">Phytophthora nicotianae P1976</name>
    <dbReference type="NCBI Taxonomy" id="1317066"/>
    <lineage>
        <taxon>Eukaryota</taxon>
        <taxon>Sar</taxon>
        <taxon>Stramenopiles</taxon>
        <taxon>Oomycota</taxon>
        <taxon>Peronosporomycetes</taxon>
        <taxon>Peronosporales</taxon>
        <taxon>Peronosporaceae</taxon>
        <taxon>Phytophthora</taxon>
    </lineage>
</organism>
<accession>A0A081B0V9</accession>
<name>A0A081B0V9_PHYNI</name>
<feature type="region of interest" description="Disordered" evidence="1">
    <location>
        <begin position="1"/>
        <end position="21"/>
    </location>
</feature>
<dbReference type="Proteomes" id="UP000028582">
    <property type="component" value="Unassembled WGS sequence"/>
</dbReference>
<dbReference type="AlphaFoldDB" id="A0A081B0V9"/>
<proteinExistence type="predicted"/>
<gene>
    <name evidence="2" type="ORF">F444_01340</name>
</gene>
<sequence length="46" mass="5198">MAVHCLLMQGDDSNEDTKNYKTNASQSEGSFIVFLFSVIVFDDKHD</sequence>